<organism evidence="2 3">
    <name type="scientific">Melipona bicolor</name>
    <dbReference type="NCBI Taxonomy" id="60889"/>
    <lineage>
        <taxon>Eukaryota</taxon>
        <taxon>Metazoa</taxon>
        <taxon>Ecdysozoa</taxon>
        <taxon>Arthropoda</taxon>
        <taxon>Hexapoda</taxon>
        <taxon>Insecta</taxon>
        <taxon>Pterygota</taxon>
        <taxon>Neoptera</taxon>
        <taxon>Endopterygota</taxon>
        <taxon>Hymenoptera</taxon>
        <taxon>Apocrita</taxon>
        <taxon>Aculeata</taxon>
        <taxon>Apoidea</taxon>
        <taxon>Anthophila</taxon>
        <taxon>Apidae</taxon>
        <taxon>Melipona</taxon>
    </lineage>
</organism>
<name>A0AA40KTE4_9HYME</name>
<keyword evidence="3" id="KW-1185">Reference proteome</keyword>
<dbReference type="EMBL" id="JAHYIQ010000005">
    <property type="protein sequence ID" value="KAK1132105.1"/>
    <property type="molecule type" value="Genomic_DNA"/>
</dbReference>
<evidence type="ECO:0000256" key="1">
    <source>
        <dbReference type="SAM" id="MobiDB-lite"/>
    </source>
</evidence>
<feature type="region of interest" description="Disordered" evidence="1">
    <location>
        <begin position="52"/>
        <end position="97"/>
    </location>
</feature>
<evidence type="ECO:0000313" key="3">
    <source>
        <dbReference type="Proteomes" id="UP001177670"/>
    </source>
</evidence>
<comment type="caution">
    <text evidence="2">The sequence shown here is derived from an EMBL/GenBank/DDBJ whole genome shotgun (WGS) entry which is preliminary data.</text>
</comment>
<gene>
    <name evidence="2" type="ORF">K0M31_016242</name>
</gene>
<proteinExistence type="predicted"/>
<feature type="compositionally biased region" description="Gly residues" evidence="1">
    <location>
        <begin position="67"/>
        <end position="77"/>
    </location>
</feature>
<dbReference type="Proteomes" id="UP001177670">
    <property type="component" value="Unassembled WGS sequence"/>
</dbReference>
<reference evidence="2" key="1">
    <citation type="submission" date="2021-10" db="EMBL/GenBank/DDBJ databases">
        <title>Melipona bicolor Genome sequencing and assembly.</title>
        <authorList>
            <person name="Araujo N.S."/>
            <person name="Arias M.C."/>
        </authorList>
    </citation>
    <scope>NUCLEOTIDE SEQUENCE</scope>
    <source>
        <strain evidence="2">USP_2M_L1-L4_2017</strain>
        <tissue evidence="2">Whole body</tissue>
    </source>
</reference>
<accession>A0AA40KTE4</accession>
<evidence type="ECO:0000313" key="2">
    <source>
        <dbReference type="EMBL" id="KAK1132105.1"/>
    </source>
</evidence>
<dbReference type="AlphaFoldDB" id="A0AA40KTE4"/>
<protein>
    <submittedName>
        <fullName evidence="2">Uncharacterized protein</fullName>
    </submittedName>
</protein>
<sequence length="123" mass="12498">MIVRLEHSAVTRKLQIASSVSVVRSGARGNLEQIDSVDQALKRGRQLVACWGRRGQGEPSEEEEGGDGSAASGGTGQRGTTDEAGEERGGGEGGGGGGGGCYSTLVYLVASVPGSDVPLTRHT</sequence>